<keyword evidence="2 5" id="KW-0812">Transmembrane</keyword>
<dbReference type="EMBL" id="FRDI01000004">
    <property type="protein sequence ID" value="SHN60402.1"/>
    <property type="molecule type" value="Genomic_DNA"/>
</dbReference>
<dbReference type="AlphaFoldDB" id="A0A1M7SPM0"/>
<feature type="transmembrane region" description="Helical" evidence="5">
    <location>
        <begin position="354"/>
        <end position="378"/>
    </location>
</feature>
<feature type="transmembrane region" description="Helical" evidence="5">
    <location>
        <begin position="315"/>
        <end position="334"/>
    </location>
</feature>
<feature type="transmembrane region" description="Helical" evidence="5">
    <location>
        <begin position="36"/>
        <end position="62"/>
    </location>
</feature>
<dbReference type="OrthoDB" id="1954618at2"/>
<keyword evidence="3 5" id="KW-1133">Transmembrane helix</keyword>
<dbReference type="PANTHER" id="PTHR10283">
    <property type="entry name" value="SOLUTE CARRIER FAMILY 13 MEMBER"/>
    <property type="match status" value="1"/>
</dbReference>
<feature type="transmembrane region" description="Helical" evidence="5">
    <location>
        <begin position="6"/>
        <end position="24"/>
    </location>
</feature>
<name>A0A1M7SPM0_9BACT</name>
<dbReference type="Proteomes" id="UP000186469">
    <property type="component" value="Unassembled WGS sequence"/>
</dbReference>
<proteinExistence type="predicted"/>
<evidence type="ECO:0000313" key="6">
    <source>
        <dbReference type="EMBL" id="SHN60402.1"/>
    </source>
</evidence>
<feature type="transmembrane region" description="Helical" evidence="5">
    <location>
        <begin position="430"/>
        <end position="453"/>
    </location>
</feature>
<evidence type="ECO:0000256" key="3">
    <source>
        <dbReference type="ARBA" id="ARBA00022989"/>
    </source>
</evidence>
<dbReference type="PANTHER" id="PTHR10283:SF125">
    <property type="entry name" value="MG(2+)_CITRATE COMPLEX SECONDARY TRANSPORTER"/>
    <property type="match status" value="1"/>
</dbReference>
<feature type="transmembrane region" description="Helical" evidence="5">
    <location>
        <begin position="262"/>
        <end position="279"/>
    </location>
</feature>
<dbReference type="Pfam" id="PF00939">
    <property type="entry name" value="Na_sulph_symp"/>
    <property type="match status" value="1"/>
</dbReference>
<comment type="subcellular location">
    <subcellularLocation>
        <location evidence="1">Membrane</location>
        <topology evidence="1">Multi-pass membrane protein</topology>
    </subcellularLocation>
</comment>
<reference evidence="6 7" key="1">
    <citation type="submission" date="2016-12" db="EMBL/GenBank/DDBJ databases">
        <authorList>
            <person name="Song W.-J."/>
            <person name="Kurnit D.M."/>
        </authorList>
    </citation>
    <scope>NUCLEOTIDE SEQUENCE [LARGE SCALE GENOMIC DNA]</scope>
    <source>
        <strain evidence="6 7">DSM 11393</strain>
    </source>
</reference>
<feature type="transmembrane region" description="Helical" evidence="5">
    <location>
        <begin position="134"/>
        <end position="154"/>
    </location>
</feature>
<evidence type="ECO:0000313" key="7">
    <source>
        <dbReference type="Proteomes" id="UP000186469"/>
    </source>
</evidence>
<evidence type="ECO:0000256" key="4">
    <source>
        <dbReference type="ARBA" id="ARBA00023136"/>
    </source>
</evidence>
<protein>
    <submittedName>
        <fullName evidence="6">Di-and tricarboxylate transporter</fullName>
    </submittedName>
</protein>
<gene>
    <name evidence="6" type="ORF">SAMN02745728_01125</name>
</gene>
<accession>A0A1M7SPM0</accession>
<organism evidence="6 7">
    <name type="scientific">Desulfovibrio litoralis DSM 11393</name>
    <dbReference type="NCBI Taxonomy" id="1121455"/>
    <lineage>
        <taxon>Bacteria</taxon>
        <taxon>Pseudomonadati</taxon>
        <taxon>Thermodesulfobacteriota</taxon>
        <taxon>Desulfovibrionia</taxon>
        <taxon>Desulfovibrionales</taxon>
        <taxon>Desulfovibrionaceae</taxon>
        <taxon>Desulfovibrio</taxon>
    </lineage>
</organism>
<evidence type="ECO:0000256" key="1">
    <source>
        <dbReference type="ARBA" id="ARBA00004141"/>
    </source>
</evidence>
<dbReference type="InterPro" id="IPR001898">
    <property type="entry name" value="SLC13A/DASS"/>
</dbReference>
<dbReference type="STRING" id="1121455.SAMN02745728_01125"/>
<feature type="transmembrane region" description="Helical" evidence="5">
    <location>
        <begin position="207"/>
        <end position="232"/>
    </location>
</feature>
<evidence type="ECO:0000256" key="2">
    <source>
        <dbReference type="ARBA" id="ARBA00022692"/>
    </source>
</evidence>
<dbReference type="GO" id="GO:0005886">
    <property type="term" value="C:plasma membrane"/>
    <property type="evidence" value="ECO:0007669"/>
    <property type="project" value="TreeGrafter"/>
</dbReference>
<keyword evidence="4 5" id="KW-0472">Membrane</keyword>
<sequence length="459" mass="50137">MAKLNSSTVKWLTCFLIPLTIFCIPLSEVYTPHLRLFFSITIFAILLVGFELLPLLVASIFIPTAYLLSGLVDSTVAFSVFTGDTVWMILGLLILAEVLDKIGLLERISLFCISKCGGSYTGVIYGILFTGFVLNIATFGNAYIIMVMVSYGVVKTLDLPIGKESALIGFAGFMGGMSWSCTFYDAVRNSLVETNIRTIMPDFTIQWYDMAVYNGLLGLFLLVLVAFLIKLFPCEHEVLKRGKEYFTNRYKDLGAMSKDQRIVSVVVSLMMIYLFTSSLTGLKPAYAFMTLPYLLFLPGINVANEGTVKKVNFSMILFVAGCLTIGNVGNALGISKLITTTVTPMLAGHHHVVALGALNIVGVIANLFMTPYALAAALSAPFAQIAMELGMNPLSGVMPLILAGDQVIFPHESAPSVFLYSVGIIKMKDFIVIGTIKTVATFLFLLIGLYPFWKFTGLL</sequence>
<feature type="transmembrane region" description="Helical" evidence="5">
    <location>
        <begin position="285"/>
        <end position="303"/>
    </location>
</feature>
<dbReference type="GO" id="GO:0022857">
    <property type="term" value="F:transmembrane transporter activity"/>
    <property type="evidence" value="ECO:0007669"/>
    <property type="project" value="InterPro"/>
</dbReference>
<feature type="transmembrane region" description="Helical" evidence="5">
    <location>
        <begin position="166"/>
        <end position="187"/>
    </location>
</feature>
<dbReference type="RefSeq" id="WP_072696810.1">
    <property type="nucleotide sequence ID" value="NZ_FRDI01000004.1"/>
</dbReference>
<keyword evidence="7" id="KW-1185">Reference proteome</keyword>
<feature type="transmembrane region" description="Helical" evidence="5">
    <location>
        <begin position="74"/>
        <end position="96"/>
    </location>
</feature>
<evidence type="ECO:0000256" key="5">
    <source>
        <dbReference type="SAM" id="Phobius"/>
    </source>
</evidence>